<evidence type="ECO:0000313" key="7">
    <source>
        <dbReference type="EMBL" id="AXY99597.1"/>
    </source>
</evidence>
<keyword evidence="4 6" id="KW-1133">Transmembrane helix</keyword>
<feature type="transmembrane region" description="Helical" evidence="6">
    <location>
        <begin position="211"/>
        <end position="234"/>
    </location>
</feature>
<keyword evidence="5 6" id="KW-0472">Membrane</keyword>
<feature type="transmembrane region" description="Helical" evidence="6">
    <location>
        <begin position="111"/>
        <end position="132"/>
    </location>
</feature>
<organism evidence="7">
    <name type="scientific">Proteus mirabilis</name>
    <dbReference type="NCBI Taxonomy" id="584"/>
    <lineage>
        <taxon>Bacteria</taxon>
        <taxon>Pseudomonadati</taxon>
        <taxon>Pseudomonadota</taxon>
        <taxon>Gammaproteobacteria</taxon>
        <taxon>Enterobacterales</taxon>
        <taxon>Morganellaceae</taxon>
        <taxon>Proteus</taxon>
    </lineage>
</organism>
<keyword evidence="3 6" id="KW-0812">Transmembrane</keyword>
<feature type="transmembrane region" description="Helical" evidence="6">
    <location>
        <begin position="316"/>
        <end position="337"/>
    </location>
</feature>
<evidence type="ECO:0000256" key="6">
    <source>
        <dbReference type="SAM" id="Phobius"/>
    </source>
</evidence>
<dbReference type="PANTHER" id="PTHR30250">
    <property type="entry name" value="PST FAMILY PREDICTED COLANIC ACID TRANSPORTER"/>
    <property type="match status" value="1"/>
</dbReference>
<dbReference type="InterPro" id="IPR002797">
    <property type="entry name" value="Polysacc_synth"/>
</dbReference>
<keyword evidence="2" id="KW-1003">Cell membrane</keyword>
<evidence type="ECO:0000256" key="4">
    <source>
        <dbReference type="ARBA" id="ARBA00022989"/>
    </source>
</evidence>
<feature type="transmembrane region" description="Helical" evidence="6">
    <location>
        <begin position="144"/>
        <end position="163"/>
    </location>
</feature>
<feature type="transmembrane region" description="Helical" evidence="6">
    <location>
        <begin position="349"/>
        <end position="368"/>
    </location>
</feature>
<feature type="transmembrane region" description="Helical" evidence="6">
    <location>
        <begin position="374"/>
        <end position="394"/>
    </location>
</feature>
<feature type="transmembrane region" description="Helical" evidence="6">
    <location>
        <begin position="7"/>
        <end position="29"/>
    </location>
</feature>
<dbReference type="EMBL" id="KY710703">
    <property type="protein sequence ID" value="AXY99597.1"/>
    <property type="molecule type" value="Genomic_DNA"/>
</dbReference>
<feature type="transmembrane region" description="Helical" evidence="6">
    <location>
        <begin position="88"/>
        <end position="105"/>
    </location>
</feature>
<evidence type="ECO:0000256" key="5">
    <source>
        <dbReference type="ARBA" id="ARBA00023136"/>
    </source>
</evidence>
<name>A0A385JMM1_PROMI</name>
<feature type="transmembrane region" description="Helical" evidence="6">
    <location>
        <begin position="246"/>
        <end position="266"/>
    </location>
</feature>
<dbReference type="Pfam" id="PF01943">
    <property type="entry name" value="Polysacc_synt"/>
    <property type="match status" value="1"/>
</dbReference>
<dbReference type="PANTHER" id="PTHR30250:SF11">
    <property type="entry name" value="O-ANTIGEN TRANSPORTER-RELATED"/>
    <property type="match status" value="1"/>
</dbReference>
<evidence type="ECO:0000256" key="3">
    <source>
        <dbReference type="ARBA" id="ARBA00022692"/>
    </source>
</evidence>
<reference evidence="7" key="1">
    <citation type="journal article" date="2017" name="PLoS ONE">
        <title>Genetic diversity of the O antigens of Proteus species and the development of a suspension array for molecular serotyping.</title>
        <authorList>
            <person name="Yu X."/>
            <person name="Torzewska A."/>
            <person name="Zhang X."/>
            <person name="Yin Z."/>
            <person name="Drzewiecka D."/>
            <person name="Cao H."/>
            <person name="Liu B."/>
            <person name="Knirel Y.A."/>
            <person name="Rozalski A."/>
            <person name="Wang L."/>
        </authorList>
    </citation>
    <scope>NUCLEOTIDE SEQUENCE</scope>
    <source>
        <strain evidence="7">PrK 49/57</strain>
    </source>
</reference>
<dbReference type="AlphaFoldDB" id="A0A385JMM1"/>
<feature type="transmembrane region" description="Helical" evidence="6">
    <location>
        <begin position="41"/>
        <end position="67"/>
    </location>
</feature>
<feature type="transmembrane region" description="Helical" evidence="6">
    <location>
        <begin position="169"/>
        <end position="190"/>
    </location>
</feature>
<evidence type="ECO:0000256" key="1">
    <source>
        <dbReference type="ARBA" id="ARBA00004651"/>
    </source>
</evidence>
<feature type="transmembrane region" description="Helical" evidence="6">
    <location>
        <begin position="278"/>
        <end position="296"/>
    </location>
</feature>
<accession>A0A385JMM1</accession>
<protein>
    <submittedName>
        <fullName evidence="7">Wzx</fullName>
    </submittedName>
</protein>
<proteinExistence type="predicted"/>
<evidence type="ECO:0000256" key="2">
    <source>
        <dbReference type="ARBA" id="ARBA00022475"/>
    </source>
</evidence>
<dbReference type="GO" id="GO:0005886">
    <property type="term" value="C:plasma membrane"/>
    <property type="evidence" value="ECO:0007669"/>
    <property type="project" value="UniProtKB-SubCell"/>
</dbReference>
<comment type="subcellular location">
    <subcellularLocation>
        <location evidence="1">Cell membrane</location>
        <topology evidence="1">Multi-pass membrane protein</topology>
    </subcellularLocation>
</comment>
<sequence>MNIKGNIIYMYIAYLFNMLFPLIIVPLLTNNLSLEDYGKYSLVYTCFSFAIILSDFSFNITGIRYYLREKNDYNKNFIYQKIQSSKKIISYISTTILTLYIHYIYNDVYTSVIFFISTLFGLHGYINFSSWYFQAIGQLRNNTIYLIIMKFISLIIIVTLIKLNNNNWINIYACSTILYYPFGIIIQRKLKKIKIKIKIKFVFNLIKSNSGLFLADFLPNLYNLIPIIILGMYIDASDYAIFSLSNRIALIICGFIYVFLKAIYPYFCTKDTINTNRFILLLVFITLSGYLINYIFGKNIITFIFGNDYIYAQEYLNYIFIGIVSISISETILYSYLLPKNKDNFITKTSLIIVILSVVILLLTFHAYKQWAVIYTIIFARVLYSLIYLSYYSFYKNEKN</sequence>
<dbReference type="InterPro" id="IPR050833">
    <property type="entry name" value="Poly_Biosynth_Transport"/>
</dbReference>